<dbReference type="InterPro" id="IPR009908">
    <property type="entry name" value="Methylamine_util_MauE"/>
</dbReference>
<proteinExistence type="predicted"/>
<feature type="transmembrane region" description="Helical" evidence="5">
    <location>
        <begin position="140"/>
        <end position="160"/>
    </location>
</feature>
<protein>
    <submittedName>
        <fullName evidence="7">Methylamine utilization protein MauE</fullName>
    </submittedName>
</protein>
<keyword evidence="3 5" id="KW-1133">Transmembrane helix</keyword>
<keyword evidence="8" id="KW-1185">Reference proteome</keyword>
<dbReference type="Proteomes" id="UP000294927">
    <property type="component" value="Unassembled WGS sequence"/>
</dbReference>
<dbReference type="AlphaFoldDB" id="A0A4R7W1B5"/>
<organism evidence="7 8">
    <name type="scientific">Actinophytocola oryzae</name>
    <dbReference type="NCBI Taxonomy" id="502181"/>
    <lineage>
        <taxon>Bacteria</taxon>
        <taxon>Bacillati</taxon>
        <taxon>Actinomycetota</taxon>
        <taxon>Actinomycetes</taxon>
        <taxon>Pseudonocardiales</taxon>
        <taxon>Pseudonocardiaceae</taxon>
    </lineage>
</organism>
<dbReference type="EMBL" id="SOCP01000002">
    <property type="protein sequence ID" value="TDV56244.1"/>
    <property type="molecule type" value="Genomic_DNA"/>
</dbReference>
<sequence>MTYVAFGCECLLIVVFAFSAETKLTGRGAFAEFRLATARLVPAFRGLAGPLSVAVVGVEVTTAVLLAVPATARVGLVLALALLGAFTVAVAAALRRGETASCNCFGRSTTPMGARHLVRNALLLAVAGIGLLGGRGGAEVPGLALAGASAVVLAVLVLNLDALTDLFATTPVPERTTS</sequence>
<evidence type="ECO:0000256" key="2">
    <source>
        <dbReference type="ARBA" id="ARBA00022692"/>
    </source>
</evidence>
<dbReference type="RefSeq" id="WP_133901509.1">
    <property type="nucleotide sequence ID" value="NZ_SOCP01000002.1"/>
</dbReference>
<evidence type="ECO:0000256" key="3">
    <source>
        <dbReference type="ARBA" id="ARBA00022989"/>
    </source>
</evidence>
<reference evidence="7 8" key="1">
    <citation type="submission" date="2019-03" db="EMBL/GenBank/DDBJ databases">
        <title>Genomic Encyclopedia of Archaeal and Bacterial Type Strains, Phase II (KMG-II): from individual species to whole genera.</title>
        <authorList>
            <person name="Goeker M."/>
        </authorList>
    </citation>
    <scope>NUCLEOTIDE SEQUENCE [LARGE SCALE GENOMIC DNA]</scope>
    <source>
        <strain evidence="7 8">DSM 45499</strain>
    </source>
</reference>
<comment type="caution">
    <text evidence="7">The sequence shown here is derived from an EMBL/GenBank/DDBJ whole genome shotgun (WGS) entry which is preliminary data.</text>
</comment>
<feature type="transmembrane region" description="Helical" evidence="5">
    <location>
        <begin position="43"/>
        <end position="67"/>
    </location>
</feature>
<accession>A0A4R7W1B5</accession>
<feature type="domain" description="Methylamine utilisation protein MauE" evidence="6">
    <location>
        <begin position="1"/>
        <end position="132"/>
    </location>
</feature>
<name>A0A4R7W1B5_9PSEU</name>
<feature type="transmembrane region" description="Helical" evidence="5">
    <location>
        <begin position="114"/>
        <end position="133"/>
    </location>
</feature>
<evidence type="ECO:0000313" key="8">
    <source>
        <dbReference type="Proteomes" id="UP000294927"/>
    </source>
</evidence>
<dbReference type="OrthoDB" id="3430313at2"/>
<dbReference type="Pfam" id="PF07291">
    <property type="entry name" value="MauE"/>
    <property type="match status" value="1"/>
</dbReference>
<feature type="transmembrane region" description="Helical" evidence="5">
    <location>
        <begin position="74"/>
        <end position="94"/>
    </location>
</feature>
<evidence type="ECO:0000256" key="4">
    <source>
        <dbReference type="ARBA" id="ARBA00023136"/>
    </source>
</evidence>
<evidence type="ECO:0000259" key="6">
    <source>
        <dbReference type="Pfam" id="PF07291"/>
    </source>
</evidence>
<keyword evidence="4 5" id="KW-0472">Membrane</keyword>
<evidence type="ECO:0000256" key="1">
    <source>
        <dbReference type="ARBA" id="ARBA00004141"/>
    </source>
</evidence>
<keyword evidence="2 5" id="KW-0812">Transmembrane</keyword>
<dbReference type="GO" id="GO:0016020">
    <property type="term" value="C:membrane"/>
    <property type="evidence" value="ECO:0007669"/>
    <property type="project" value="UniProtKB-SubCell"/>
</dbReference>
<evidence type="ECO:0000313" key="7">
    <source>
        <dbReference type="EMBL" id="TDV56244.1"/>
    </source>
</evidence>
<comment type="subcellular location">
    <subcellularLocation>
        <location evidence="1">Membrane</location>
        <topology evidence="1">Multi-pass membrane protein</topology>
    </subcellularLocation>
</comment>
<gene>
    <name evidence="7" type="ORF">CLV71_102310</name>
</gene>
<dbReference type="GO" id="GO:0030416">
    <property type="term" value="P:methylamine metabolic process"/>
    <property type="evidence" value="ECO:0007669"/>
    <property type="project" value="InterPro"/>
</dbReference>
<evidence type="ECO:0000256" key="5">
    <source>
        <dbReference type="SAM" id="Phobius"/>
    </source>
</evidence>